<name>A0A0R1UH07_9LACO</name>
<evidence type="ECO:0000313" key="1">
    <source>
        <dbReference type="EMBL" id="KRL92672.1"/>
    </source>
</evidence>
<dbReference type="RefSeq" id="WP_019206981.1">
    <property type="nucleotide sequence ID" value="NZ_AZFK01000001.1"/>
</dbReference>
<dbReference type="EMBL" id="AZFK01000001">
    <property type="protein sequence ID" value="KRL92672.1"/>
    <property type="molecule type" value="Genomic_DNA"/>
</dbReference>
<protein>
    <submittedName>
        <fullName evidence="1">Uncharacterized protein</fullName>
    </submittedName>
</protein>
<dbReference type="PATRIC" id="fig|1423760.3.peg.684"/>
<dbReference type="Proteomes" id="UP000050816">
    <property type="component" value="Unassembled WGS sequence"/>
</dbReference>
<organism evidence="1 2">
    <name type="scientific">Limosilactobacillus ingluviei DSM 15946</name>
    <dbReference type="NCBI Taxonomy" id="1423760"/>
    <lineage>
        <taxon>Bacteria</taxon>
        <taxon>Bacillati</taxon>
        <taxon>Bacillota</taxon>
        <taxon>Bacilli</taxon>
        <taxon>Lactobacillales</taxon>
        <taxon>Lactobacillaceae</taxon>
        <taxon>Limosilactobacillus</taxon>
    </lineage>
</organism>
<dbReference type="AlphaFoldDB" id="A0A0R1UH07"/>
<evidence type="ECO:0000313" key="2">
    <source>
        <dbReference type="Proteomes" id="UP000050816"/>
    </source>
</evidence>
<comment type="caution">
    <text evidence="1">The sequence shown here is derived from an EMBL/GenBank/DDBJ whole genome shotgun (WGS) entry which is preliminary data.</text>
</comment>
<gene>
    <name evidence="1" type="ORF">FC43_GL000662</name>
</gene>
<proteinExistence type="predicted"/>
<dbReference type="GeneID" id="82934707"/>
<sequence length="61" mass="7220">MDYMAELEALRTGKRDELVITPAEFMAFQVAYREYQYKTQIVGEAHRGGEVHYHRQVNEEN</sequence>
<reference evidence="1 2" key="1">
    <citation type="journal article" date="2015" name="Genome Announc.">
        <title>Expanding the biotechnology potential of lactobacilli through comparative genomics of 213 strains and associated genera.</title>
        <authorList>
            <person name="Sun Z."/>
            <person name="Harris H.M."/>
            <person name="McCann A."/>
            <person name="Guo C."/>
            <person name="Argimon S."/>
            <person name="Zhang W."/>
            <person name="Yang X."/>
            <person name="Jeffery I.B."/>
            <person name="Cooney J.C."/>
            <person name="Kagawa T.F."/>
            <person name="Liu W."/>
            <person name="Song Y."/>
            <person name="Salvetti E."/>
            <person name="Wrobel A."/>
            <person name="Rasinkangas P."/>
            <person name="Parkhill J."/>
            <person name="Rea M.C."/>
            <person name="O'Sullivan O."/>
            <person name="Ritari J."/>
            <person name="Douillard F.P."/>
            <person name="Paul Ross R."/>
            <person name="Yang R."/>
            <person name="Briner A.E."/>
            <person name="Felis G.E."/>
            <person name="de Vos W.M."/>
            <person name="Barrangou R."/>
            <person name="Klaenhammer T.R."/>
            <person name="Caufield P.W."/>
            <person name="Cui Y."/>
            <person name="Zhang H."/>
            <person name="O'Toole P.W."/>
        </authorList>
    </citation>
    <scope>NUCLEOTIDE SEQUENCE [LARGE SCALE GENOMIC DNA]</scope>
    <source>
        <strain evidence="1 2">DSM 15946</strain>
    </source>
</reference>
<accession>A0A0R1UH07</accession>